<gene>
    <name evidence="2" type="ORF">AB835_13125</name>
</gene>
<dbReference type="Pfam" id="PF09489">
    <property type="entry name" value="CbtB"/>
    <property type="match status" value="1"/>
</dbReference>
<evidence type="ECO:0000313" key="3">
    <source>
        <dbReference type="Proteomes" id="UP000242502"/>
    </source>
</evidence>
<dbReference type="STRING" id="62101.AB835_13125"/>
<keyword evidence="1" id="KW-0812">Transmembrane</keyword>
<keyword evidence="1" id="KW-0472">Membrane</keyword>
<feature type="transmembrane region" description="Helical" evidence="1">
    <location>
        <begin position="17"/>
        <end position="38"/>
    </location>
</feature>
<evidence type="ECO:0008006" key="4">
    <source>
        <dbReference type="Google" id="ProtNLM"/>
    </source>
</evidence>
<name>A0A1D2QM32_9GAMM</name>
<keyword evidence="1" id="KW-1133">Transmembrane helix</keyword>
<proteinExistence type="predicted"/>
<evidence type="ECO:0000313" key="2">
    <source>
        <dbReference type="EMBL" id="ODS22629.1"/>
    </source>
</evidence>
<accession>A0A1D2QM32</accession>
<dbReference type="Proteomes" id="UP000242502">
    <property type="component" value="Unassembled WGS sequence"/>
</dbReference>
<organism evidence="2 3">
    <name type="scientific">Candidatus Endobugula sertula</name>
    <name type="common">Bugula neritina bacterial symbiont</name>
    <dbReference type="NCBI Taxonomy" id="62101"/>
    <lineage>
        <taxon>Bacteria</taxon>
        <taxon>Pseudomonadati</taxon>
        <taxon>Pseudomonadota</taxon>
        <taxon>Gammaproteobacteria</taxon>
        <taxon>Cellvibrionales</taxon>
        <taxon>Cellvibrionaceae</taxon>
        <taxon>Candidatus Endobugula</taxon>
    </lineage>
</organism>
<evidence type="ECO:0000256" key="1">
    <source>
        <dbReference type="SAM" id="Phobius"/>
    </source>
</evidence>
<dbReference type="EMBL" id="MDLC01000062">
    <property type="protein sequence ID" value="ODS22629.1"/>
    <property type="molecule type" value="Genomic_DNA"/>
</dbReference>
<dbReference type="InterPro" id="IPR012667">
    <property type="entry name" value="CbtB_put"/>
</dbReference>
<sequence length="59" mass="6501">MQQTQVTTGLFTLGQCILIQNIAALIFGMIIIFAVGFMPMEAAHNASHDTRHVLTFPCH</sequence>
<reference evidence="2 3" key="1">
    <citation type="journal article" date="2016" name="Appl. Environ. Microbiol.">
        <title>Lack of Overt Genome Reduction in the Bryostatin-Producing Bryozoan Symbiont "Candidatus Endobugula sertula".</title>
        <authorList>
            <person name="Miller I.J."/>
            <person name="Vanee N."/>
            <person name="Fong S.S."/>
            <person name="Lim-Fong G.E."/>
            <person name="Kwan J.C."/>
        </authorList>
    </citation>
    <scope>NUCLEOTIDE SEQUENCE [LARGE SCALE GENOMIC DNA]</scope>
    <source>
        <strain evidence="2">AB1-4</strain>
    </source>
</reference>
<dbReference type="AlphaFoldDB" id="A0A1D2QM32"/>
<comment type="caution">
    <text evidence="2">The sequence shown here is derived from an EMBL/GenBank/DDBJ whole genome shotgun (WGS) entry which is preliminary data.</text>
</comment>
<protein>
    <recommendedName>
        <fullName evidence="4">Cobalt transporter</fullName>
    </recommendedName>
</protein>